<comment type="catalytic activity">
    <reaction evidence="7 8">
        <text>(R)-pantoate + beta-alanine + ATP = (R)-pantothenate + AMP + diphosphate + H(+)</text>
        <dbReference type="Rhea" id="RHEA:10912"/>
        <dbReference type="ChEBI" id="CHEBI:15378"/>
        <dbReference type="ChEBI" id="CHEBI:15980"/>
        <dbReference type="ChEBI" id="CHEBI:29032"/>
        <dbReference type="ChEBI" id="CHEBI:30616"/>
        <dbReference type="ChEBI" id="CHEBI:33019"/>
        <dbReference type="ChEBI" id="CHEBI:57966"/>
        <dbReference type="ChEBI" id="CHEBI:456215"/>
        <dbReference type="EC" id="6.3.2.1"/>
    </reaction>
</comment>
<dbReference type="RefSeq" id="WP_209458111.1">
    <property type="nucleotide sequence ID" value="NZ_JAGGKC010000002.1"/>
</dbReference>
<sequence>MSIIKTIENLEAWLTDADHRNRTLGLVPTMGYLHEGHCSLIRAAKADNDLVVVSVFVNPTQFAPGEDFESYPRNIERDYELAVDSGADIVFNPEAGEIYVQGASTAVEVSGEITKKLCGASRPTHFKGVTTVVNILFNIVRPDKAYFGQKDAQQALIIKKMVRDLHMPVEVIVCPIVREKDGLAMSSRNIYLGPEERKQAVCLNCGLQKALEYLNSGSDDSRSVRKLIEVIENHIKGQDLAIIDYVRILDGETLEEITDIEPGKTALAAVAVKFGKTRLIDNRVLSVEVR</sequence>
<keyword evidence="8" id="KW-0963">Cytoplasm</keyword>
<feature type="binding site" evidence="8">
    <location>
        <position position="154"/>
    </location>
    <ligand>
        <name>(R)-pantoate</name>
        <dbReference type="ChEBI" id="CHEBI:15980"/>
    </ligand>
</feature>
<dbReference type="EMBL" id="JAGGKC010000002">
    <property type="protein sequence ID" value="MBP1917859.1"/>
    <property type="molecule type" value="Genomic_DNA"/>
</dbReference>
<dbReference type="InterPro" id="IPR014729">
    <property type="entry name" value="Rossmann-like_a/b/a_fold"/>
</dbReference>
<dbReference type="Pfam" id="PF02569">
    <property type="entry name" value="Pantoate_ligase"/>
    <property type="match status" value="1"/>
</dbReference>
<comment type="pathway">
    <text evidence="1 8">Cofactor biosynthesis; (R)-pantothenate biosynthesis; (R)-pantothenate from (R)-pantoate and beta-alanine: step 1/1.</text>
</comment>
<feature type="binding site" evidence="8">
    <location>
        <begin position="148"/>
        <end position="151"/>
    </location>
    <ligand>
        <name>ATP</name>
        <dbReference type="ChEBI" id="CHEBI:30616"/>
    </ligand>
</feature>
<feature type="binding site" evidence="8">
    <location>
        <position position="177"/>
    </location>
    <ligand>
        <name>ATP</name>
        <dbReference type="ChEBI" id="CHEBI:30616"/>
    </ligand>
</feature>
<evidence type="ECO:0000313" key="9">
    <source>
        <dbReference type="EMBL" id="MBP1917859.1"/>
    </source>
</evidence>
<dbReference type="Gene3D" id="3.40.50.620">
    <property type="entry name" value="HUPs"/>
    <property type="match status" value="1"/>
</dbReference>
<dbReference type="Proteomes" id="UP001519271">
    <property type="component" value="Unassembled WGS sequence"/>
</dbReference>
<name>A0ABS4FZY7_9CLOT</name>
<comment type="subcellular location">
    <subcellularLocation>
        <location evidence="8">Cytoplasm</location>
    </subcellularLocation>
</comment>
<comment type="caution">
    <text evidence="9">The sequence shown here is derived from an EMBL/GenBank/DDBJ whole genome shotgun (WGS) entry which is preliminary data.</text>
</comment>
<dbReference type="PANTHER" id="PTHR21299">
    <property type="entry name" value="CYTIDYLATE KINASE/PANTOATE-BETA-ALANINE LIGASE"/>
    <property type="match status" value="1"/>
</dbReference>
<evidence type="ECO:0000256" key="4">
    <source>
        <dbReference type="ARBA" id="ARBA00022655"/>
    </source>
</evidence>
<feature type="binding site" evidence="8">
    <location>
        <position position="61"/>
    </location>
    <ligand>
        <name>(R)-pantoate</name>
        <dbReference type="ChEBI" id="CHEBI:15980"/>
    </ligand>
</feature>
<comment type="function">
    <text evidence="8">Catalyzes the condensation of pantoate with beta-alanine in an ATP-dependent reaction via a pantoyl-adenylate intermediate.</text>
</comment>
<dbReference type="PANTHER" id="PTHR21299:SF1">
    <property type="entry name" value="PANTOATE--BETA-ALANINE LIGASE"/>
    <property type="match status" value="1"/>
</dbReference>
<evidence type="ECO:0000256" key="5">
    <source>
        <dbReference type="ARBA" id="ARBA00022741"/>
    </source>
</evidence>
<keyword evidence="3 8" id="KW-0436">Ligase</keyword>
<proteinExistence type="inferred from homology"/>
<evidence type="ECO:0000256" key="7">
    <source>
        <dbReference type="ARBA" id="ARBA00048258"/>
    </source>
</evidence>
<evidence type="ECO:0000256" key="3">
    <source>
        <dbReference type="ARBA" id="ARBA00022598"/>
    </source>
</evidence>
<dbReference type="NCBIfam" id="TIGR00018">
    <property type="entry name" value="panC"/>
    <property type="match status" value="1"/>
</dbReference>
<keyword evidence="5 8" id="KW-0547">Nucleotide-binding</keyword>
<organism evidence="9 10">
    <name type="scientific">Youngiibacter multivorans</name>
    <dbReference type="NCBI Taxonomy" id="937251"/>
    <lineage>
        <taxon>Bacteria</taxon>
        <taxon>Bacillati</taxon>
        <taxon>Bacillota</taxon>
        <taxon>Clostridia</taxon>
        <taxon>Eubacteriales</taxon>
        <taxon>Clostridiaceae</taxon>
        <taxon>Youngiibacter</taxon>
    </lineage>
</organism>
<feature type="binding site" evidence="8">
    <location>
        <begin position="185"/>
        <end position="188"/>
    </location>
    <ligand>
        <name>ATP</name>
        <dbReference type="ChEBI" id="CHEBI:30616"/>
    </ligand>
</feature>
<dbReference type="InterPro" id="IPR042176">
    <property type="entry name" value="Pantoate_ligase_C"/>
</dbReference>
<comment type="miscellaneous">
    <text evidence="8">The reaction proceeds by a bi uni uni bi ping pong mechanism.</text>
</comment>
<comment type="subunit">
    <text evidence="8">Homodimer.</text>
</comment>
<accession>A0ABS4FZY7</accession>
<evidence type="ECO:0000256" key="6">
    <source>
        <dbReference type="ARBA" id="ARBA00022840"/>
    </source>
</evidence>
<feature type="binding site" evidence="8">
    <location>
        <begin position="30"/>
        <end position="37"/>
    </location>
    <ligand>
        <name>ATP</name>
        <dbReference type="ChEBI" id="CHEBI:30616"/>
    </ligand>
</feature>
<gene>
    <name evidence="8" type="primary">panC</name>
    <name evidence="9" type="ORF">J2Z34_000330</name>
</gene>
<protein>
    <recommendedName>
        <fullName evidence="8">Pantothenate synthetase</fullName>
        <shortName evidence="8">PS</shortName>
        <ecNumber evidence="8">6.3.2.1</ecNumber>
    </recommendedName>
    <alternativeName>
        <fullName evidence="8">Pantoate--beta-alanine ligase</fullName>
    </alternativeName>
    <alternativeName>
        <fullName evidence="8">Pantoate-activating enzyme</fullName>
    </alternativeName>
</protein>
<dbReference type="Gene3D" id="3.30.1300.10">
    <property type="entry name" value="Pantoate-beta-alanine ligase, C-terminal domain"/>
    <property type="match status" value="1"/>
</dbReference>
<dbReference type="HAMAP" id="MF_00158">
    <property type="entry name" value="PanC"/>
    <property type="match status" value="1"/>
</dbReference>
<comment type="similarity">
    <text evidence="2 8">Belongs to the pantothenate synthetase family.</text>
</comment>
<evidence type="ECO:0000256" key="8">
    <source>
        <dbReference type="HAMAP-Rule" id="MF_00158"/>
    </source>
</evidence>
<dbReference type="EC" id="6.3.2.1" evidence="8"/>
<dbReference type="InterPro" id="IPR003721">
    <property type="entry name" value="Pantoate_ligase"/>
</dbReference>
<reference evidence="9 10" key="1">
    <citation type="submission" date="2021-03" db="EMBL/GenBank/DDBJ databases">
        <title>Genomic Encyclopedia of Type Strains, Phase IV (KMG-IV): sequencing the most valuable type-strain genomes for metagenomic binning, comparative biology and taxonomic classification.</title>
        <authorList>
            <person name="Goeker M."/>
        </authorList>
    </citation>
    <scope>NUCLEOTIDE SEQUENCE [LARGE SCALE GENOMIC DNA]</scope>
    <source>
        <strain evidence="9 10">DSM 6139</strain>
    </source>
</reference>
<dbReference type="CDD" id="cd00560">
    <property type="entry name" value="PanC"/>
    <property type="match status" value="1"/>
</dbReference>
<keyword evidence="10" id="KW-1185">Reference proteome</keyword>
<evidence type="ECO:0000256" key="2">
    <source>
        <dbReference type="ARBA" id="ARBA00009256"/>
    </source>
</evidence>
<keyword evidence="4 8" id="KW-0566">Pantothenate biosynthesis</keyword>
<feature type="binding site" evidence="8">
    <location>
        <position position="61"/>
    </location>
    <ligand>
        <name>beta-alanine</name>
        <dbReference type="ChEBI" id="CHEBI:57966"/>
    </ligand>
</feature>
<evidence type="ECO:0000256" key="1">
    <source>
        <dbReference type="ARBA" id="ARBA00004990"/>
    </source>
</evidence>
<feature type="active site" description="Proton donor" evidence="8">
    <location>
        <position position="37"/>
    </location>
</feature>
<dbReference type="GO" id="GO:0004592">
    <property type="term" value="F:pantoate-beta-alanine ligase activity"/>
    <property type="evidence" value="ECO:0007669"/>
    <property type="project" value="UniProtKB-EC"/>
</dbReference>
<evidence type="ECO:0000313" key="10">
    <source>
        <dbReference type="Proteomes" id="UP001519271"/>
    </source>
</evidence>
<keyword evidence="6 8" id="KW-0067">ATP-binding</keyword>
<dbReference type="SUPFAM" id="SSF52374">
    <property type="entry name" value="Nucleotidylyl transferase"/>
    <property type="match status" value="1"/>
</dbReference>